<dbReference type="AlphaFoldDB" id="B0XGI0"/>
<protein>
    <submittedName>
        <fullName evidence="1">Pre-mRNA splicing factor</fullName>
    </submittedName>
</protein>
<dbReference type="OrthoDB" id="10257301at2759"/>
<evidence type="ECO:0000313" key="3">
    <source>
        <dbReference type="Proteomes" id="UP000002320"/>
    </source>
</evidence>
<accession>B0XGI0</accession>
<name>B0XGI0_CULQU</name>
<proteinExistence type="predicted"/>
<dbReference type="EnsemblMetazoa" id="CPIJ018613-RA">
    <property type="protein sequence ID" value="CPIJ018613-PA"/>
    <property type="gene ID" value="CPIJ018613"/>
</dbReference>
<dbReference type="GO" id="GO:0003729">
    <property type="term" value="F:mRNA binding"/>
    <property type="evidence" value="ECO:0007669"/>
    <property type="project" value="TreeGrafter"/>
</dbReference>
<dbReference type="InParanoid" id="B0XGI0"/>
<dbReference type="VEuPathDB" id="VectorBase:CPIJ018613"/>
<reference evidence="1" key="1">
    <citation type="submission" date="2007-03" db="EMBL/GenBank/DDBJ databases">
        <title>Annotation of Culex pipiens quinquefasciatus.</title>
        <authorList>
            <consortium name="The Broad Institute Genome Sequencing Platform"/>
            <person name="Atkinson P.W."/>
            <person name="Hemingway J."/>
            <person name="Christensen B.M."/>
            <person name="Higgs S."/>
            <person name="Kodira C."/>
            <person name="Hannick L."/>
            <person name="Megy K."/>
            <person name="O'Leary S."/>
            <person name="Pearson M."/>
            <person name="Haas B.J."/>
            <person name="Mauceli E."/>
            <person name="Wortman J.R."/>
            <person name="Lee N.H."/>
            <person name="Guigo R."/>
            <person name="Stanke M."/>
            <person name="Alvarado L."/>
            <person name="Amedeo P."/>
            <person name="Antoine C.H."/>
            <person name="Arensburger P."/>
            <person name="Bidwell S.L."/>
            <person name="Crawford M."/>
            <person name="Camaro F."/>
            <person name="Devon K."/>
            <person name="Engels R."/>
            <person name="Hammond M."/>
            <person name="Howarth C."/>
            <person name="Koehrsen M."/>
            <person name="Lawson D."/>
            <person name="Montgomery P."/>
            <person name="Nene V."/>
            <person name="Nusbaum C."/>
            <person name="Puiu D."/>
            <person name="Romero-Severson J."/>
            <person name="Severson D.W."/>
            <person name="Shumway M."/>
            <person name="Sisk P."/>
            <person name="Stolte C."/>
            <person name="Zeng Q."/>
            <person name="Eisenstadt E."/>
            <person name="Fraser-Liggett C."/>
            <person name="Strausberg R."/>
            <person name="Galagan J."/>
            <person name="Birren B."/>
            <person name="Collins F.H."/>
        </authorList>
    </citation>
    <scope>NUCLEOTIDE SEQUENCE [LARGE SCALE GENOMIC DNA]</scope>
    <source>
        <strain evidence="1">JHB</strain>
    </source>
</reference>
<evidence type="ECO:0000313" key="1">
    <source>
        <dbReference type="EMBL" id="EDS27644.1"/>
    </source>
</evidence>
<dbReference type="Proteomes" id="UP000002320">
    <property type="component" value="Unassembled WGS sequence"/>
</dbReference>
<dbReference type="STRING" id="7176.B0XGI0"/>
<reference evidence="2" key="2">
    <citation type="submission" date="2020-05" db="UniProtKB">
        <authorList>
            <consortium name="EnsemblMetazoa"/>
        </authorList>
    </citation>
    <scope>IDENTIFICATION</scope>
    <source>
        <strain evidence="2">JHB</strain>
    </source>
</reference>
<dbReference type="PANTHER" id="PTHR43979:SF1">
    <property type="entry name" value="PRE-MRNA-PROCESSING FACTOR 17"/>
    <property type="match status" value="1"/>
</dbReference>
<organism>
    <name type="scientific">Culex quinquefasciatus</name>
    <name type="common">Southern house mosquito</name>
    <name type="synonym">Culex pungens</name>
    <dbReference type="NCBI Taxonomy" id="7176"/>
    <lineage>
        <taxon>Eukaryota</taxon>
        <taxon>Metazoa</taxon>
        <taxon>Ecdysozoa</taxon>
        <taxon>Arthropoda</taxon>
        <taxon>Hexapoda</taxon>
        <taxon>Insecta</taxon>
        <taxon>Pterygota</taxon>
        <taxon>Neoptera</taxon>
        <taxon>Endopterygota</taxon>
        <taxon>Diptera</taxon>
        <taxon>Nematocera</taxon>
        <taxon>Culicoidea</taxon>
        <taxon>Culicidae</taxon>
        <taxon>Culicinae</taxon>
        <taxon>Culicini</taxon>
        <taxon>Culex</taxon>
        <taxon>Culex</taxon>
    </lineage>
</organism>
<dbReference type="GO" id="GO:0000398">
    <property type="term" value="P:mRNA splicing, via spliceosome"/>
    <property type="evidence" value="ECO:0007669"/>
    <property type="project" value="InterPro"/>
</dbReference>
<evidence type="ECO:0000313" key="2">
    <source>
        <dbReference type="EnsemblMetazoa" id="CPIJ018613-PA"/>
    </source>
</evidence>
<dbReference type="GO" id="GO:0071013">
    <property type="term" value="C:catalytic step 2 spliceosome"/>
    <property type="evidence" value="ECO:0007669"/>
    <property type="project" value="InterPro"/>
</dbReference>
<keyword evidence="3" id="KW-1185">Reference proteome</keyword>
<dbReference type="eggNOG" id="KOG0282">
    <property type="taxonomic scope" value="Eukaryota"/>
</dbReference>
<dbReference type="KEGG" id="cqu:CpipJ_CPIJ018613"/>
<dbReference type="PANTHER" id="PTHR43979">
    <property type="entry name" value="PRE-MRNA-PROCESSING FACTOR 17"/>
    <property type="match status" value="1"/>
</dbReference>
<dbReference type="InterPro" id="IPR032847">
    <property type="entry name" value="PRPF17"/>
</dbReference>
<dbReference type="VEuPathDB" id="VectorBase:CQUJHB011894"/>
<gene>
    <name evidence="2" type="primary">6052496</name>
    <name evidence="1" type="ORF">CpipJ_CPIJ018613</name>
</gene>
<dbReference type="HOGENOM" id="CLU_1009202_0_0_1"/>
<sequence length="310" mass="34801">MMAKKQCRNRVNEDTAIEEKCVEDLADNHGLSFLHPPHDVGVNSDAPNRCFLPHHIHTWIVHSQGISGIWRFPRLALLLLSGSPDQDLGDLKRAAWRNHSGHRQAVRKFVSVGYDRYLRDVVSRFSSQKIPFDPGYNKPRSKSTFVNQNRRIVTTSDNKSLRVLKWDISVDFFADSTMHSMHPFPEWEVARQSLDNKVVIFGAVNLHRIHGLRLCVNLDLSPDITNHVYADATAKSTPVSRPVRAAKCLLLPTKSTTSPGTDMGELYAGAKTGTGNEEYDQPSAQIVSKQGQGMRIFEVTSGVQHSLFHV</sequence>
<dbReference type="EMBL" id="DS233033">
    <property type="protein sequence ID" value="EDS27644.1"/>
    <property type="molecule type" value="Genomic_DNA"/>
</dbReference>